<dbReference type="GO" id="GO:0016020">
    <property type="term" value="C:membrane"/>
    <property type="evidence" value="ECO:0007669"/>
    <property type="project" value="InterPro"/>
</dbReference>
<feature type="domain" description="HAMP" evidence="2">
    <location>
        <begin position="204"/>
        <end position="257"/>
    </location>
</feature>
<dbReference type="SMART" id="SM00052">
    <property type="entry name" value="EAL"/>
    <property type="match status" value="1"/>
</dbReference>
<dbReference type="Gene3D" id="3.20.20.450">
    <property type="entry name" value="EAL domain"/>
    <property type="match status" value="1"/>
</dbReference>
<dbReference type="InterPro" id="IPR001633">
    <property type="entry name" value="EAL_dom"/>
</dbReference>
<dbReference type="SUPFAM" id="SSF158472">
    <property type="entry name" value="HAMP domain-like"/>
    <property type="match status" value="1"/>
</dbReference>
<reference evidence="4 5" key="1">
    <citation type="submission" date="2019-09" db="EMBL/GenBank/DDBJ databases">
        <title>Salinarimonas rosea gen. nov., sp. nov., a new member of the a-2 subgroup of the Proteobacteria.</title>
        <authorList>
            <person name="Liu J."/>
        </authorList>
    </citation>
    <scope>NUCLEOTIDE SEQUENCE [LARGE SCALE GENOMIC DNA]</scope>
    <source>
        <strain evidence="4 5">BN140002</strain>
    </source>
</reference>
<sequence length="818" mass="88034">MRIRHLLPATYLLMAALTGLFALTGWAISEQVRRSVDTLVSRDVAIERSAAALSGAIDAVSGHLASVLTRVDGPDEGRAGAVAAFEAIETHAGALRALGADRDAPSALSSELQAGLGAALRGRDRIVAALERPGADLHQPLTEWVRDIRPLQDSLRLLRATFAARVRAGQADAERWIAGGVWIAMAALVTCIGIGAGGTVFVVRHVARPLDSGTRILRKLAAGRRDLVIQVPDRQDEIGALFATFAGYQESLRQGEALALEAAAHRLRLDTALNNMSHGLAMFGADGGLILCNEIYAGMYALPPALTAPGTTLDAILEHRVRTGCGPLDPDRFNHDHVSRALAGEPSRYTLELRDGRIIKISHQPMTGGGWVATHEDVTQAQRAEARISHMARHDALTDLPNRVRFREALADALRRAGRDEAVAVLCLDLDRFKSVNDSLGHPVGDGLLALVAERLRACVREPDLVARLGGDEFAVVQAGVAQPGGARRLARQIIEALSAPYEVAGHQIVVGASAGVAVSPGDGNDPDQLLRNADMALHRAKAEERGGYHFFEARMDAAMQARRVLEVDLRQALAQGEFVLHYQPFVNVRSGTVTGFEALLRWRHPERGMISPAEFIPLAEEIGLIVPIGEWVLRQACADAAAWPAPIGVAVNLSPVQVRSRHLVTAVFSALAASHLPASRLELEITEAVMLDDTESTLATLHQLRALGARISMDDFGTGYSSLSYLRRFPFDKIKIDQSFIRDLPARDDSVAIVRAVAGLGHSLGMTTTAEGVETVEQLASLEREGCKEVQGYLFARPLPLSELQPFLDPGQRLQVA</sequence>
<organism evidence="4 5">
    <name type="scientific">Salinarimonas soli</name>
    <dbReference type="NCBI Taxonomy" id="1638099"/>
    <lineage>
        <taxon>Bacteria</taxon>
        <taxon>Pseudomonadati</taxon>
        <taxon>Pseudomonadota</taxon>
        <taxon>Alphaproteobacteria</taxon>
        <taxon>Hyphomicrobiales</taxon>
        <taxon>Salinarimonadaceae</taxon>
        <taxon>Salinarimonas</taxon>
    </lineage>
</organism>
<dbReference type="Proteomes" id="UP000323142">
    <property type="component" value="Unassembled WGS sequence"/>
</dbReference>
<dbReference type="InterPro" id="IPR029787">
    <property type="entry name" value="Nucleotide_cyclase"/>
</dbReference>
<comment type="caution">
    <text evidence="4">The sequence shown here is derived from an EMBL/GenBank/DDBJ whole genome shotgun (WGS) entry which is preliminary data.</text>
</comment>
<dbReference type="SUPFAM" id="SSF141868">
    <property type="entry name" value="EAL domain-like"/>
    <property type="match status" value="1"/>
</dbReference>
<dbReference type="InterPro" id="IPR052155">
    <property type="entry name" value="Biofilm_reg_signaling"/>
</dbReference>
<evidence type="ECO:0000313" key="5">
    <source>
        <dbReference type="Proteomes" id="UP000323142"/>
    </source>
</evidence>
<dbReference type="PANTHER" id="PTHR44757:SF2">
    <property type="entry name" value="BIOFILM ARCHITECTURE MAINTENANCE PROTEIN MBAA"/>
    <property type="match status" value="1"/>
</dbReference>
<dbReference type="RefSeq" id="WP_149818171.1">
    <property type="nucleotide sequence ID" value="NZ_VUOA01000022.1"/>
</dbReference>
<dbReference type="Pfam" id="PF12860">
    <property type="entry name" value="PAS_7"/>
    <property type="match status" value="1"/>
</dbReference>
<dbReference type="InterPro" id="IPR043128">
    <property type="entry name" value="Rev_trsase/Diguanyl_cyclase"/>
</dbReference>
<dbReference type="PROSITE" id="PS50885">
    <property type="entry name" value="HAMP"/>
    <property type="match status" value="1"/>
</dbReference>
<dbReference type="Gene3D" id="3.30.450.20">
    <property type="entry name" value="PAS domain"/>
    <property type="match status" value="1"/>
</dbReference>
<evidence type="ECO:0000313" key="4">
    <source>
        <dbReference type="EMBL" id="KAA2236907.1"/>
    </source>
</evidence>
<dbReference type="CDD" id="cd01949">
    <property type="entry name" value="GGDEF"/>
    <property type="match status" value="1"/>
</dbReference>
<evidence type="ECO:0000259" key="3">
    <source>
        <dbReference type="PROSITE" id="PS50887"/>
    </source>
</evidence>
<dbReference type="AlphaFoldDB" id="A0A5B2VFD0"/>
<evidence type="ECO:0000259" key="2">
    <source>
        <dbReference type="PROSITE" id="PS50885"/>
    </source>
</evidence>
<accession>A0A5B2VFD0</accession>
<dbReference type="Pfam" id="PF00563">
    <property type="entry name" value="EAL"/>
    <property type="match status" value="1"/>
</dbReference>
<protein>
    <submittedName>
        <fullName evidence="4">EAL domain-containing protein</fullName>
    </submittedName>
</protein>
<dbReference type="InterPro" id="IPR003660">
    <property type="entry name" value="HAMP_dom"/>
</dbReference>
<dbReference type="PANTHER" id="PTHR44757">
    <property type="entry name" value="DIGUANYLATE CYCLASE DGCP"/>
    <property type="match status" value="1"/>
</dbReference>
<dbReference type="GO" id="GO:0007165">
    <property type="term" value="P:signal transduction"/>
    <property type="evidence" value="ECO:0007669"/>
    <property type="project" value="InterPro"/>
</dbReference>
<feature type="domain" description="GGDEF" evidence="3">
    <location>
        <begin position="421"/>
        <end position="554"/>
    </location>
</feature>
<dbReference type="SMART" id="SM00267">
    <property type="entry name" value="GGDEF"/>
    <property type="match status" value="1"/>
</dbReference>
<proteinExistence type="predicted"/>
<evidence type="ECO:0000259" key="1">
    <source>
        <dbReference type="PROSITE" id="PS50883"/>
    </source>
</evidence>
<keyword evidence="5" id="KW-1185">Reference proteome</keyword>
<dbReference type="Gene3D" id="6.10.340.10">
    <property type="match status" value="1"/>
</dbReference>
<dbReference type="OrthoDB" id="9814202at2"/>
<dbReference type="CDD" id="cd01948">
    <property type="entry name" value="EAL"/>
    <property type="match status" value="1"/>
</dbReference>
<dbReference type="InterPro" id="IPR035919">
    <property type="entry name" value="EAL_sf"/>
</dbReference>
<dbReference type="PROSITE" id="PS50887">
    <property type="entry name" value="GGDEF"/>
    <property type="match status" value="1"/>
</dbReference>
<dbReference type="Pfam" id="PF00990">
    <property type="entry name" value="GGDEF"/>
    <property type="match status" value="1"/>
</dbReference>
<dbReference type="InterPro" id="IPR035965">
    <property type="entry name" value="PAS-like_dom_sf"/>
</dbReference>
<reference evidence="4 5" key="2">
    <citation type="submission" date="2019-09" db="EMBL/GenBank/DDBJ databases">
        <authorList>
            <person name="Jin C."/>
        </authorList>
    </citation>
    <scope>NUCLEOTIDE SEQUENCE [LARGE SCALE GENOMIC DNA]</scope>
    <source>
        <strain evidence="4 5">BN140002</strain>
    </source>
</reference>
<dbReference type="PROSITE" id="PS50883">
    <property type="entry name" value="EAL"/>
    <property type="match status" value="1"/>
</dbReference>
<dbReference type="NCBIfam" id="TIGR00254">
    <property type="entry name" value="GGDEF"/>
    <property type="match status" value="1"/>
</dbReference>
<dbReference type="SUPFAM" id="SSF55785">
    <property type="entry name" value="PYP-like sensor domain (PAS domain)"/>
    <property type="match status" value="1"/>
</dbReference>
<feature type="domain" description="EAL" evidence="1">
    <location>
        <begin position="563"/>
        <end position="813"/>
    </location>
</feature>
<dbReference type="Gene3D" id="3.30.70.270">
    <property type="match status" value="1"/>
</dbReference>
<dbReference type="FunFam" id="3.20.20.450:FF:000001">
    <property type="entry name" value="Cyclic di-GMP phosphodiesterase yahA"/>
    <property type="match status" value="1"/>
</dbReference>
<dbReference type="SUPFAM" id="SSF55073">
    <property type="entry name" value="Nucleotide cyclase"/>
    <property type="match status" value="1"/>
</dbReference>
<name>A0A5B2VFD0_9HYPH</name>
<dbReference type="EMBL" id="VUOA01000022">
    <property type="protein sequence ID" value="KAA2236907.1"/>
    <property type="molecule type" value="Genomic_DNA"/>
</dbReference>
<dbReference type="SMART" id="SM00304">
    <property type="entry name" value="HAMP"/>
    <property type="match status" value="1"/>
</dbReference>
<gene>
    <name evidence="4" type="ORF">F0L46_13030</name>
</gene>
<dbReference type="InterPro" id="IPR000160">
    <property type="entry name" value="GGDEF_dom"/>
</dbReference>